<dbReference type="PANTHER" id="PTHR36057">
    <property type="match status" value="1"/>
</dbReference>
<dbReference type="InterPro" id="IPR010634">
    <property type="entry name" value="DUF1223"/>
</dbReference>
<reference evidence="3" key="2">
    <citation type="submission" date="2014-11" db="EMBL/GenBank/DDBJ databases">
        <title>Draft genome sequence of Hydrogenophaga intermedia S1.</title>
        <authorList>
            <person name="Gan H.M."/>
            <person name="Chew T.H."/>
            <person name="Stolz A."/>
        </authorList>
    </citation>
    <scope>NUCLEOTIDE SEQUENCE [LARGE SCALE GENOMIC DNA]</scope>
    <source>
        <strain evidence="3">S1</strain>
    </source>
</reference>
<dbReference type="SUPFAM" id="SSF52833">
    <property type="entry name" value="Thioredoxin-like"/>
    <property type="match status" value="1"/>
</dbReference>
<dbReference type="EMBL" id="CCAE010000025">
    <property type="protein sequence ID" value="CDN88583.1"/>
    <property type="molecule type" value="Genomic_DNA"/>
</dbReference>
<dbReference type="Pfam" id="PF06764">
    <property type="entry name" value="DUF1223"/>
    <property type="match status" value="1"/>
</dbReference>
<gene>
    <name evidence="2" type="ORF">BN948_03018</name>
</gene>
<sequence precursor="true">MFPLCRIALIAGLAATAGAAWAADLRCQAQRGAQAPAIVELYTSEGCSSCPPADRWLSGLRGHDDVVALSFHVNYWNHLGWRDPFATAATTARQYRLAERLGARQVYTPQVVLNGRDHRGWPGQSVAQLQPLPGPAPALRVWREGGDLLAEVAGGQGELAGYWAVLLDDVSNRVTAGENAGEQLRHDHVVAHYQPVVPWRGAQPHTERWHLPLREPHRVAFVVTDPTLTRPVQAVVLNCPS</sequence>
<feature type="chain" id="PRO_5009681552" evidence="1">
    <location>
        <begin position="23"/>
        <end position="241"/>
    </location>
</feature>
<evidence type="ECO:0000313" key="3">
    <source>
        <dbReference type="Proteomes" id="UP000028878"/>
    </source>
</evidence>
<dbReference type="Proteomes" id="UP000028878">
    <property type="component" value="Unassembled WGS sequence"/>
</dbReference>
<name>A0A1L1PL60_HYDIT</name>
<dbReference type="AlphaFoldDB" id="A0A1L1PL60"/>
<evidence type="ECO:0000313" key="2">
    <source>
        <dbReference type="EMBL" id="CDN88583.1"/>
    </source>
</evidence>
<keyword evidence="3" id="KW-1185">Reference proteome</keyword>
<protein>
    <submittedName>
        <fullName evidence="2">Putative secreted protein</fullName>
    </submittedName>
</protein>
<accession>A0A1L1PL60</accession>
<dbReference type="InterPro" id="IPR036249">
    <property type="entry name" value="Thioredoxin-like_sf"/>
</dbReference>
<dbReference type="RefSeq" id="WP_009516867.1">
    <property type="nucleotide sequence ID" value="NZ_CCAE010000025.1"/>
</dbReference>
<dbReference type="PANTHER" id="PTHR36057:SF1">
    <property type="entry name" value="LIPOPROTEIN LIPID ATTACHMENT SITE-LIKE PROTEIN, PUTATIVE (DUF1223)-RELATED"/>
    <property type="match status" value="1"/>
</dbReference>
<feature type="signal peptide" evidence="1">
    <location>
        <begin position="1"/>
        <end position="22"/>
    </location>
</feature>
<proteinExistence type="predicted"/>
<organism evidence="2 3">
    <name type="scientific">Hydrogenophaga intermedia</name>
    <dbReference type="NCBI Taxonomy" id="65786"/>
    <lineage>
        <taxon>Bacteria</taxon>
        <taxon>Pseudomonadati</taxon>
        <taxon>Pseudomonadota</taxon>
        <taxon>Betaproteobacteria</taxon>
        <taxon>Burkholderiales</taxon>
        <taxon>Comamonadaceae</taxon>
        <taxon>Hydrogenophaga</taxon>
    </lineage>
</organism>
<keyword evidence="1" id="KW-0732">Signal</keyword>
<reference evidence="3" key="1">
    <citation type="submission" date="2014-02" db="EMBL/GenBank/DDBJ databases">
        <authorList>
            <person name="Gan H."/>
        </authorList>
    </citation>
    <scope>NUCLEOTIDE SEQUENCE [LARGE SCALE GENOMIC DNA]</scope>
    <source>
        <strain evidence="3">S1</strain>
    </source>
</reference>
<evidence type="ECO:0000256" key="1">
    <source>
        <dbReference type="SAM" id="SignalP"/>
    </source>
</evidence>